<evidence type="ECO:0000313" key="15">
    <source>
        <dbReference type="Proteomes" id="UP001353858"/>
    </source>
</evidence>
<dbReference type="EMBL" id="JARPUR010000001">
    <property type="protein sequence ID" value="KAK4886226.1"/>
    <property type="molecule type" value="Genomic_DNA"/>
</dbReference>
<dbReference type="SUPFAM" id="SSF90112">
    <property type="entry name" value="Neurotransmitter-gated ion-channel transmembrane pore"/>
    <property type="match status" value="1"/>
</dbReference>
<evidence type="ECO:0000256" key="9">
    <source>
        <dbReference type="ARBA" id="ARBA00023136"/>
    </source>
</evidence>
<dbReference type="InterPro" id="IPR006028">
    <property type="entry name" value="GABAA/Glycine_rcpt"/>
</dbReference>
<dbReference type="Pfam" id="PF02931">
    <property type="entry name" value="Neur_chan_LBD"/>
    <property type="match status" value="1"/>
</dbReference>
<evidence type="ECO:0000256" key="10">
    <source>
        <dbReference type="ARBA" id="ARBA00023303"/>
    </source>
</evidence>
<feature type="signal peptide" evidence="11">
    <location>
        <begin position="1"/>
        <end position="32"/>
    </location>
</feature>
<dbReference type="CDD" id="cd19049">
    <property type="entry name" value="LGIC_TM_anion"/>
    <property type="match status" value="1"/>
</dbReference>
<dbReference type="GO" id="GO:0004888">
    <property type="term" value="F:transmembrane signaling receptor activity"/>
    <property type="evidence" value="ECO:0007669"/>
    <property type="project" value="InterPro"/>
</dbReference>
<keyword evidence="4" id="KW-1003">Cell membrane</keyword>
<sequence length="451" mass="51742">MMDVNKNRKCKNTCSLLISLFLLLYNSLECSADLQVGLAFEDILPEDRSSYDKMRPPKKDGKPTIVYFHVTVMGLDSIDEGSMTYAADIFFAQTWKDNRLRLPENMTSEYRLLEVDWLKNMWRPDSFFKNAKSVTFQTMTIPNHYLWLYKDKTILYMVKLTLRLSCAMNFMIYPHDTQECKLQMESLSHTTDDMIFQWDPDVPLVVDENIELPQLALVKNYTADCTQVYSTGNFTCLEVIFVLKRRLGYYLFHTYIPTCLIVIMSWVSFWIKPEAAPARVTLGVTSLLTLSTQHAKSQAALPPVSYLKAVDGFMSVCTLFVFMALMEYCLVNIVLGDSDAPKPPLPPSKMETIFDLAGKENTFLLTTTPRPVPTLTPAQKARNRAIYIDRFSRVFFPLLFFVLNVYGHKTVHKWLESKAALIKKEKGRTNKEQAATTLLTAVEKRLMAIMG</sequence>
<dbReference type="Gene3D" id="2.70.170.10">
    <property type="entry name" value="Neurotransmitter-gated ion-channel ligand-binding domain"/>
    <property type="match status" value="1"/>
</dbReference>
<keyword evidence="9 11" id="KW-0472">Membrane</keyword>
<comment type="subcellular location">
    <subcellularLocation>
        <location evidence="2">Cell membrane</location>
    </subcellularLocation>
    <subcellularLocation>
        <location evidence="1">Membrane</location>
        <topology evidence="1">Multi-pass membrane protein</topology>
    </subcellularLocation>
</comment>
<evidence type="ECO:0000256" key="7">
    <source>
        <dbReference type="ARBA" id="ARBA00022989"/>
    </source>
</evidence>
<dbReference type="PRINTS" id="PR00252">
    <property type="entry name" value="NRIONCHANNEL"/>
</dbReference>
<keyword evidence="3 11" id="KW-0813">Transport</keyword>
<comment type="similarity">
    <text evidence="11">Belongs to the ligand-gated ion channel (TC 1.A.9) family.</text>
</comment>
<feature type="chain" id="PRO_5042672420" evidence="11">
    <location>
        <begin position="33"/>
        <end position="451"/>
    </location>
</feature>
<evidence type="ECO:0000259" key="13">
    <source>
        <dbReference type="Pfam" id="PF02932"/>
    </source>
</evidence>
<dbReference type="GO" id="GO:0005254">
    <property type="term" value="F:chloride channel activity"/>
    <property type="evidence" value="ECO:0007669"/>
    <property type="project" value="UniProtKB-ARBA"/>
</dbReference>
<dbReference type="PRINTS" id="PR00253">
    <property type="entry name" value="GABAARECEPTR"/>
</dbReference>
<evidence type="ECO:0000256" key="11">
    <source>
        <dbReference type="RuleBase" id="RU000687"/>
    </source>
</evidence>
<dbReference type="InterPro" id="IPR036719">
    <property type="entry name" value="Neuro-gated_channel_TM_sf"/>
</dbReference>
<gene>
    <name evidence="14" type="ORF">RN001_002497</name>
</gene>
<dbReference type="GO" id="GO:0005886">
    <property type="term" value="C:plasma membrane"/>
    <property type="evidence" value="ECO:0007669"/>
    <property type="project" value="UniProtKB-SubCell"/>
</dbReference>
<dbReference type="Pfam" id="PF02932">
    <property type="entry name" value="Neur_chan_memb"/>
    <property type="match status" value="1"/>
</dbReference>
<evidence type="ECO:0000256" key="6">
    <source>
        <dbReference type="ARBA" id="ARBA00022729"/>
    </source>
</evidence>
<feature type="transmembrane region" description="Helical" evidence="11">
    <location>
        <begin position="250"/>
        <end position="271"/>
    </location>
</feature>
<dbReference type="GO" id="GO:0099095">
    <property type="term" value="F:ligand-gated monoatomic anion channel activity"/>
    <property type="evidence" value="ECO:0007669"/>
    <property type="project" value="UniProtKB-ARBA"/>
</dbReference>
<comment type="caution">
    <text evidence="14">The sequence shown here is derived from an EMBL/GenBank/DDBJ whole genome shotgun (WGS) entry which is preliminary data.</text>
</comment>
<evidence type="ECO:0000256" key="1">
    <source>
        <dbReference type="ARBA" id="ARBA00004141"/>
    </source>
</evidence>
<dbReference type="NCBIfam" id="TIGR00860">
    <property type="entry name" value="LIC"/>
    <property type="match status" value="1"/>
</dbReference>
<protein>
    <submittedName>
        <fullName evidence="14">Uncharacterized protein</fullName>
    </submittedName>
</protein>
<organism evidence="14 15">
    <name type="scientific">Aquatica leii</name>
    <dbReference type="NCBI Taxonomy" id="1421715"/>
    <lineage>
        <taxon>Eukaryota</taxon>
        <taxon>Metazoa</taxon>
        <taxon>Ecdysozoa</taxon>
        <taxon>Arthropoda</taxon>
        <taxon>Hexapoda</taxon>
        <taxon>Insecta</taxon>
        <taxon>Pterygota</taxon>
        <taxon>Neoptera</taxon>
        <taxon>Endopterygota</taxon>
        <taxon>Coleoptera</taxon>
        <taxon>Polyphaga</taxon>
        <taxon>Elateriformia</taxon>
        <taxon>Elateroidea</taxon>
        <taxon>Lampyridae</taxon>
        <taxon>Luciolinae</taxon>
        <taxon>Aquatica</taxon>
    </lineage>
</organism>
<feature type="domain" description="Neurotransmitter-gated ion-channel ligand-binding" evidence="12">
    <location>
        <begin position="49"/>
        <end position="246"/>
    </location>
</feature>
<evidence type="ECO:0000256" key="4">
    <source>
        <dbReference type="ARBA" id="ARBA00022475"/>
    </source>
</evidence>
<evidence type="ECO:0000259" key="12">
    <source>
        <dbReference type="Pfam" id="PF02931"/>
    </source>
</evidence>
<feature type="transmembrane region" description="Helical" evidence="11">
    <location>
        <begin position="312"/>
        <end position="335"/>
    </location>
</feature>
<dbReference type="SUPFAM" id="SSF63712">
    <property type="entry name" value="Nicotinic receptor ligand binding domain-like"/>
    <property type="match status" value="1"/>
</dbReference>
<dbReference type="InterPro" id="IPR006202">
    <property type="entry name" value="Neur_chan_lig-bd"/>
</dbReference>
<dbReference type="AlphaFoldDB" id="A0AAN7PMG2"/>
<keyword evidence="7 11" id="KW-1133">Transmembrane helix</keyword>
<comment type="caution">
    <text evidence="11">Lacks conserved residue(s) required for the propagation of feature annotation.</text>
</comment>
<evidence type="ECO:0000313" key="14">
    <source>
        <dbReference type="EMBL" id="KAK4886226.1"/>
    </source>
</evidence>
<dbReference type="GO" id="GO:0005230">
    <property type="term" value="F:extracellular ligand-gated monoatomic ion channel activity"/>
    <property type="evidence" value="ECO:0007669"/>
    <property type="project" value="InterPro"/>
</dbReference>
<dbReference type="Gene3D" id="1.20.58.390">
    <property type="entry name" value="Neurotransmitter-gated ion-channel transmembrane domain"/>
    <property type="match status" value="1"/>
</dbReference>
<keyword evidence="5 11" id="KW-0812">Transmembrane</keyword>
<dbReference type="InterPro" id="IPR006201">
    <property type="entry name" value="Neur_channel"/>
</dbReference>
<keyword evidence="8 11" id="KW-0406">Ion transport</keyword>
<name>A0AAN7PMG2_9COLE</name>
<dbReference type="InterPro" id="IPR006029">
    <property type="entry name" value="Neurotrans-gated_channel_TM"/>
</dbReference>
<keyword evidence="15" id="KW-1185">Reference proteome</keyword>
<feature type="domain" description="Neurotransmitter-gated ion-channel transmembrane" evidence="13">
    <location>
        <begin position="254"/>
        <end position="335"/>
    </location>
</feature>
<evidence type="ECO:0000256" key="5">
    <source>
        <dbReference type="ARBA" id="ARBA00022692"/>
    </source>
</evidence>
<dbReference type="InterPro" id="IPR038050">
    <property type="entry name" value="Neuro_actylchol_rec"/>
</dbReference>
<accession>A0AAN7PMG2</accession>
<keyword evidence="10 11" id="KW-0407">Ion channel</keyword>
<dbReference type="InterPro" id="IPR018000">
    <property type="entry name" value="Neurotransmitter_ion_chnl_CS"/>
</dbReference>
<dbReference type="CDD" id="cd18992">
    <property type="entry name" value="LGIC_ECD_HisCl"/>
    <property type="match status" value="1"/>
</dbReference>
<dbReference type="FunFam" id="2.70.170.10:FF:000024">
    <property type="entry name" value="Histamine-gated chloride channel subunit"/>
    <property type="match status" value="1"/>
</dbReference>
<dbReference type="InterPro" id="IPR036734">
    <property type="entry name" value="Neur_chan_lig-bd_sf"/>
</dbReference>
<dbReference type="Proteomes" id="UP001353858">
    <property type="component" value="Unassembled WGS sequence"/>
</dbReference>
<keyword evidence="6 11" id="KW-0732">Signal</keyword>
<proteinExistence type="inferred from homology"/>
<evidence type="ECO:0000256" key="3">
    <source>
        <dbReference type="ARBA" id="ARBA00022448"/>
    </source>
</evidence>
<evidence type="ECO:0000256" key="8">
    <source>
        <dbReference type="ARBA" id="ARBA00023065"/>
    </source>
</evidence>
<feature type="transmembrane region" description="Helical" evidence="11">
    <location>
        <begin position="390"/>
        <end position="407"/>
    </location>
</feature>
<evidence type="ECO:0000256" key="2">
    <source>
        <dbReference type="ARBA" id="ARBA00004236"/>
    </source>
</evidence>
<dbReference type="PANTHER" id="PTHR18945">
    <property type="entry name" value="NEUROTRANSMITTER GATED ION CHANNEL"/>
    <property type="match status" value="1"/>
</dbReference>
<dbReference type="PROSITE" id="PS00236">
    <property type="entry name" value="NEUROTR_ION_CHANNEL"/>
    <property type="match status" value="1"/>
</dbReference>
<reference evidence="15" key="1">
    <citation type="submission" date="2023-01" db="EMBL/GenBank/DDBJ databases">
        <title>Key to firefly adult light organ development and bioluminescence: homeobox transcription factors regulate luciferase expression and transportation to peroxisome.</title>
        <authorList>
            <person name="Fu X."/>
        </authorList>
    </citation>
    <scope>NUCLEOTIDE SEQUENCE [LARGE SCALE GENOMIC DNA]</scope>
</reference>